<dbReference type="InterPro" id="IPR029044">
    <property type="entry name" value="Nucleotide-diphossugar_trans"/>
</dbReference>
<evidence type="ECO:0000313" key="5">
    <source>
        <dbReference type="Proteomes" id="UP001218218"/>
    </source>
</evidence>
<dbReference type="GO" id="GO:0000032">
    <property type="term" value="P:cell wall mannoprotein biosynthetic process"/>
    <property type="evidence" value="ECO:0007669"/>
    <property type="project" value="TreeGrafter"/>
</dbReference>
<dbReference type="GO" id="GO:0000026">
    <property type="term" value="F:alpha-1,2-mannosyltransferase activity"/>
    <property type="evidence" value="ECO:0007669"/>
    <property type="project" value="TreeGrafter"/>
</dbReference>
<evidence type="ECO:0000256" key="1">
    <source>
        <dbReference type="ARBA" id="ARBA00007677"/>
    </source>
</evidence>
<keyword evidence="3" id="KW-0732">Signal</keyword>
<evidence type="ECO:0000256" key="2">
    <source>
        <dbReference type="ARBA" id="ARBA00022679"/>
    </source>
</evidence>
<dbReference type="GO" id="GO:0016020">
    <property type="term" value="C:membrane"/>
    <property type="evidence" value="ECO:0007669"/>
    <property type="project" value="InterPro"/>
</dbReference>
<dbReference type="PANTHER" id="PTHR31121:SF6">
    <property type="entry name" value="ALPHA-1,2 MANNOSYLTRANSFERASE KTR1"/>
    <property type="match status" value="1"/>
</dbReference>
<dbReference type="EMBL" id="JARIHO010000064">
    <property type="protein sequence ID" value="KAJ7314998.1"/>
    <property type="molecule type" value="Genomic_DNA"/>
</dbReference>
<proteinExistence type="inferred from homology"/>
<comment type="caution">
    <text evidence="4">The sequence shown here is derived from an EMBL/GenBank/DDBJ whole genome shotgun (WGS) entry which is preliminary data.</text>
</comment>
<gene>
    <name evidence="4" type="ORF">DFH08DRAFT_894407</name>
</gene>
<feature type="chain" id="PRO_5042254172" evidence="3">
    <location>
        <begin position="26"/>
        <end position="124"/>
    </location>
</feature>
<dbReference type="Gene3D" id="3.90.550.10">
    <property type="entry name" value="Spore Coat Polysaccharide Biosynthesis Protein SpsA, Chain A"/>
    <property type="match status" value="1"/>
</dbReference>
<keyword evidence="5" id="KW-1185">Reference proteome</keyword>
<evidence type="ECO:0000313" key="4">
    <source>
        <dbReference type="EMBL" id="KAJ7314998.1"/>
    </source>
</evidence>
<dbReference type="SUPFAM" id="SSF53448">
    <property type="entry name" value="Nucleotide-diphospho-sugar transferases"/>
    <property type="match status" value="1"/>
</dbReference>
<dbReference type="GO" id="GO:0005794">
    <property type="term" value="C:Golgi apparatus"/>
    <property type="evidence" value="ECO:0007669"/>
    <property type="project" value="TreeGrafter"/>
</dbReference>
<feature type="signal peptide" evidence="3">
    <location>
        <begin position="1"/>
        <end position="25"/>
    </location>
</feature>
<keyword evidence="2" id="KW-0808">Transferase</keyword>
<dbReference type="PANTHER" id="PTHR31121">
    <property type="entry name" value="ALPHA-1,2 MANNOSYLTRANSFERASE KTR1"/>
    <property type="match status" value="1"/>
</dbReference>
<evidence type="ECO:0000256" key="3">
    <source>
        <dbReference type="SAM" id="SignalP"/>
    </source>
</evidence>
<comment type="similarity">
    <text evidence="1">Belongs to the glycosyltransferase 15 family.</text>
</comment>
<dbReference type="InterPro" id="IPR002685">
    <property type="entry name" value="Glyco_trans_15"/>
</dbReference>
<accession>A0AAD6ZBR2</accession>
<dbReference type="GO" id="GO:0006487">
    <property type="term" value="P:protein N-linked glycosylation"/>
    <property type="evidence" value="ECO:0007669"/>
    <property type="project" value="TreeGrafter"/>
</dbReference>
<protein>
    <submittedName>
        <fullName evidence="4">Uncharacterized protein</fullName>
    </submittedName>
</protein>
<organism evidence="4 5">
    <name type="scientific">Mycena albidolilacea</name>
    <dbReference type="NCBI Taxonomy" id="1033008"/>
    <lineage>
        <taxon>Eukaryota</taxon>
        <taxon>Fungi</taxon>
        <taxon>Dikarya</taxon>
        <taxon>Basidiomycota</taxon>
        <taxon>Agaricomycotina</taxon>
        <taxon>Agaricomycetes</taxon>
        <taxon>Agaricomycetidae</taxon>
        <taxon>Agaricales</taxon>
        <taxon>Marasmiineae</taxon>
        <taxon>Mycenaceae</taxon>
        <taxon>Mycena</taxon>
    </lineage>
</organism>
<name>A0AAD6ZBR2_9AGAR</name>
<reference evidence="4" key="1">
    <citation type="submission" date="2023-03" db="EMBL/GenBank/DDBJ databases">
        <title>Massive genome expansion in bonnet fungi (Mycena s.s.) driven by repeated elements and novel gene families across ecological guilds.</title>
        <authorList>
            <consortium name="Lawrence Berkeley National Laboratory"/>
            <person name="Harder C.B."/>
            <person name="Miyauchi S."/>
            <person name="Viragh M."/>
            <person name="Kuo A."/>
            <person name="Thoen E."/>
            <person name="Andreopoulos B."/>
            <person name="Lu D."/>
            <person name="Skrede I."/>
            <person name="Drula E."/>
            <person name="Henrissat B."/>
            <person name="Morin E."/>
            <person name="Kohler A."/>
            <person name="Barry K."/>
            <person name="LaButti K."/>
            <person name="Morin E."/>
            <person name="Salamov A."/>
            <person name="Lipzen A."/>
            <person name="Mereny Z."/>
            <person name="Hegedus B."/>
            <person name="Baldrian P."/>
            <person name="Stursova M."/>
            <person name="Weitz H."/>
            <person name="Taylor A."/>
            <person name="Grigoriev I.V."/>
            <person name="Nagy L.G."/>
            <person name="Martin F."/>
            <person name="Kauserud H."/>
        </authorList>
    </citation>
    <scope>NUCLEOTIDE SEQUENCE</scope>
    <source>
        <strain evidence="4">CBHHK002</strain>
    </source>
</reference>
<dbReference type="Proteomes" id="UP001218218">
    <property type="component" value="Unassembled WGS sequence"/>
</dbReference>
<dbReference type="AlphaFoldDB" id="A0AAD6ZBR2"/>
<sequence length="124" mass="14559">MWRFRNIRKVNCLLILLSPTPKCRLGADSRGSMTDELKNWNEPPERTRLCARHEAAKASNLPAIPLTSKKQLHFFEDVGYRHQPFQHCPQDAGQWEKGKCGCDRLDTLDYRQQSCIPRYQRLFQ</sequence>